<sequence length="113" mass="12670">MPATHFREASMIYEIRTYRVHPGQAGEFLKIYQDQGLGIISRYASLVGCWTTDVGTLNSVVFIWAYDDAGHRGSQRAKLGQDADWQRFVPSILPFLVHQENALLMPAAFSPLG</sequence>
<keyword evidence="4" id="KW-1185">Reference proteome</keyword>
<evidence type="ECO:0000259" key="2">
    <source>
        <dbReference type="Pfam" id="PF07978"/>
    </source>
</evidence>
<evidence type="ECO:0000313" key="4">
    <source>
        <dbReference type="Proteomes" id="UP001595711"/>
    </source>
</evidence>
<dbReference type="Gene3D" id="3.30.70.100">
    <property type="match status" value="1"/>
</dbReference>
<reference evidence="4" key="1">
    <citation type="journal article" date="2019" name="Int. J. Syst. Evol. Microbiol.">
        <title>The Global Catalogue of Microorganisms (GCM) 10K type strain sequencing project: providing services to taxonomists for standard genome sequencing and annotation.</title>
        <authorList>
            <consortium name="The Broad Institute Genomics Platform"/>
            <consortium name="The Broad Institute Genome Sequencing Center for Infectious Disease"/>
            <person name="Wu L."/>
            <person name="Ma J."/>
        </authorList>
    </citation>
    <scope>NUCLEOTIDE SEQUENCE [LARGE SCALE GENOMIC DNA]</scope>
    <source>
        <strain evidence="4">KCTC 42182</strain>
    </source>
</reference>
<dbReference type="InterPro" id="IPR011008">
    <property type="entry name" value="Dimeric_a/b-barrel"/>
</dbReference>
<dbReference type="InterPro" id="IPR012577">
    <property type="entry name" value="NIPSNAP"/>
</dbReference>
<gene>
    <name evidence="3" type="ORF">ACFOOQ_22670</name>
</gene>
<evidence type="ECO:0000256" key="1">
    <source>
        <dbReference type="ARBA" id="ARBA00005291"/>
    </source>
</evidence>
<feature type="domain" description="NIPSNAP" evidence="2">
    <location>
        <begin position="13"/>
        <end position="111"/>
    </location>
</feature>
<organism evidence="3 4">
    <name type="scientific">Ferrovibrio xuzhouensis</name>
    <dbReference type="NCBI Taxonomy" id="1576914"/>
    <lineage>
        <taxon>Bacteria</taxon>
        <taxon>Pseudomonadati</taxon>
        <taxon>Pseudomonadota</taxon>
        <taxon>Alphaproteobacteria</taxon>
        <taxon>Rhodospirillales</taxon>
        <taxon>Rhodospirillaceae</taxon>
        <taxon>Ferrovibrio</taxon>
    </lineage>
</organism>
<proteinExistence type="inferred from homology"/>
<dbReference type="Pfam" id="PF07978">
    <property type="entry name" value="NIPSNAP"/>
    <property type="match status" value="1"/>
</dbReference>
<comment type="similarity">
    <text evidence="1">Belongs to the NipSnap family.</text>
</comment>
<name>A0ABV7VNA0_9PROT</name>
<dbReference type="PANTHER" id="PTHR21017">
    <property type="entry name" value="NIPSNAP-RELATED"/>
    <property type="match status" value="1"/>
</dbReference>
<dbReference type="Proteomes" id="UP001595711">
    <property type="component" value="Unassembled WGS sequence"/>
</dbReference>
<dbReference type="InterPro" id="IPR051557">
    <property type="entry name" value="NipSnap_domain"/>
</dbReference>
<evidence type="ECO:0000313" key="3">
    <source>
        <dbReference type="EMBL" id="MFC3678367.1"/>
    </source>
</evidence>
<protein>
    <submittedName>
        <fullName evidence="3">NIPSNAP family protein</fullName>
    </submittedName>
</protein>
<accession>A0ABV7VNA0</accession>
<dbReference type="PANTHER" id="PTHR21017:SF17">
    <property type="entry name" value="PROTEIN NIPSNAP"/>
    <property type="match status" value="1"/>
</dbReference>
<comment type="caution">
    <text evidence="3">The sequence shown here is derived from an EMBL/GenBank/DDBJ whole genome shotgun (WGS) entry which is preliminary data.</text>
</comment>
<dbReference type="EMBL" id="JBHRYJ010000008">
    <property type="protein sequence ID" value="MFC3678367.1"/>
    <property type="molecule type" value="Genomic_DNA"/>
</dbReference>
<dbReference type="SUPFAM" id="SSF54909">
    <property type="entry name" value="Dimeric alpha+beta barrel"/>
    <property type="match status" value="1"/>
</dbReference>